<evidence type="ECO:0000313" key="2">
    <source>
        <dbReference type="Proteomes" id="UP000195305"/>
    </source>
</evidence>
<evidence type="ECO:0000313" key="1">
    <source>
        <dbReference type="EMBL" id="OUQ34598.1"/>
    </source>
</evidence>
<dbReference type="InterPro" id="IPR018901">
    <property type="entry name" value="Spore_coat_CotE"/>
</dbReference>
<sequence length="168" mass="19774">MSHNIREIYTKAIVAKGKKLSRITYNFTLNHFPDDILGCWITNHHYEAVIKNKIPKMIGTFDVHIWYSYHDEMDSIVEKHQVTYIDDMQVTKKEDREFENSDQVKGRCLNKPKCLSASHNGKDVTMEIEKEMQIEISGETCIKVEVKDEEEIWDDLEDIEINPHFIKS</sequence>
<reference evidence="1 2" key="1">
    <citation type="journal article" date="2018" name="BMC Genomics">
        <title>Whole genome sequencing and function prediction of 133 gut anaerobes isolated from chicken caecum in pure cultures.</title>
        <authorList>
            <person name="Medvecky M."/>
            <person name="Cejkova D."/>
            <person name="Polansky O."/>
            <person name="Karasova D."/>
            <person name="Kubasova T."/>
            <person name="Cizek A."/>
            <person name="Rychlik I."/>
        </authorList>
    </citation>
    <scope>NUCLEOTIDE SEQUENCE [LARGE SCALE GENOMIC DNA]</scope>
    <source>
        <strain evidence="1 2">An13</strain>
    </source>
</reference>
<keyword evidence="2" id="KW-1185">Reference proteome</keyword>
<dbReference type="RefSeq" id="WP_087357939.1">
    <property type="nucleotide sequence ID" value="NZ_NFLJ01000015.1"/>
</dbReference>
<dbReference type="OrthoDB" id="2374983at2"/>
<evidence type="ECO:0008006" key="3">
    <source>
        <dbReference type="Google" id="ProtNLM"/>
    </source>
</evidence>
<dbReference type="EMBL" id="NFLJ01000015">
    <property type="protein sequence ID" value="OUQ34598.1"/>
    <property type="molecule type" value="Genomic_DNA"/>
</dbReference>
<protein>
    <recommendedName>
        <fullName evidence="3">Spore coat protein</fullName>
    </recommendedName>
</protein>
<organism evidence="1 2">
    <name type="scientific">Massilimicrobiota timonensis</name>
    <dbReference type="NCBI Taxonomy" id="1776392"/>
    <lineage>
        <taxon>Bacteria</taxon>
        <taxon>Bacillati</taxon>
        <taxon>Bacillota</taxon>
        <taxon>Erysipelotrichia</taxon>
        <taxon>Erysipelotrichales</taxon>
        <taxon>Erysipelotrichaceae</taxon>
        <taxon>Massilimicrobiota</taxon>
    </lineage>
</organism>
<comment type="caution">
    <text evidence="1">The sequence shown here is derived from an EMBL/GenBank/DDBJ whole genome shotgun (WGS) entry which is preliminary data.</text>
</comment>
<name>A0A1Y4SXF2_9FIRM</name>
<accession>A0A1Y4SXF2</accession>
<gene>
    <name evidence="1" type="ORF">B5E75_06380</name>
</gene>
<proteinExistence type="predicted"/>
<dbReference type="Proteomes" id="UP000195305">
    <property type="component" value="Unassembled WGS sequence"/>
</dbReference>
<dbReference type="AlphaFoldDB" id="A0A1Y4SXF2"/>
<dbReference type="Pfam" id="PF10628">
    <property type="entry name" value="CotE"/>
    <property type="match status" value="1"/>
</dbReference>